<dbReference type="Pfam" id="PF05593">
    <property type="entry name" value="RHS_repeat"/>
    <property type="match status" value="2"/>
</dbReference>
<evidence type="ECO:0000259" key="4">
    <source>
        <dbReference type="Pfam" id="PF25023"/>
    </source>
</evidence>
<keyword evidence="3" id="KW-0472">Membrane</keyword>
<dbReference type="Proteomes" id="UP000325558">
    <property type="component" value="Unassembled WGS sequence"/>
</dbReference>
<proteinExistence type="predicted"/>
<gene>
    <name evidence="5" type="ORF">BDV24DRAFT_157104</name>
</gene>
<feature type="domain" description="Teneurin-like YD-shell" evidence="4">
    <location>
        <begin position="1005"/>
        <end position="1315"/>
    </location>
</feature>
<keyword evidence="1" id="KW-0677">Repeat</keyword>
<feature type="transmembrane region" description="Helical" evidence="3">
    <location>
        <begin position="1343"/>
        <end position="1364"/>
    </location>
</feature>
<dbReference type="NCBIfam" id="TIGR01643">
    <property type="entry name" value="YD_repeat_2x"/>
    <property type="match status" value="2"/>
</dbReference>
<feature type="transmembrane region" description="Helical" evidence="3">
    <location>
        <begin position="1371"/>
        <end position="1392"/>
    </location>
</feature>
<evidence type="ECO:0000256" key="1">
    <source>
        <dbReference type="ARBA" id="ARBA00022737"/>
    </source>
</evidence>
<dbReference type="OrthoDB" id="442731at2759"/>
<evidence type="ECO:0000256" key="2">
    <source>
        <dbReference type="SAM" id="MobiDB-lite"/>
    </source>
</evidence>
<keyword evidence="3" id="KW-0812">Transmembrane</keyword>
<dbReference type="Pfam" id="PF25023">
    <property type="entry name" value="TEN_YD-shell"/>
    <property type="match status" value="1"/>
</dbReference>
<organism evidence="5">
    <name type="scientific">Aspergillus arachidicola</name>
    <dbReference type="NCBI Taxonomy" id="656916"/>
    <lineage>
        <taxon>Eukaryota</taxon>
        <taxon>Fungi</taxon>
        <taxon>Dikarya</taxon>
        <taxon>Ascomycota</taxon>
        <taxon>Pezizomycotina</taxon>
        <taxon>Eurotiomycetes</taxon>
        <taxon>Eurotiomycetidae</taxon>
        <taxon>Eurotiales</taxon>
        <taxon>Aspergillaceae</taxon>
        <taxon>Aspergillus</taxon>
        <taxon>Aspergillus subgen. Circumdati</taxon>
    </lineage>
</organism>
<reference evidence="5" key="1">
    <citation type="submission" date="2019-04" db="EMBL/GenBank/DDBJ databases">
        <title>Friends and foes A comparative genomics study of 23 Aspergillus species from section Flavi.</title>
        <authorList>
            <consortium name="DOE Joint Genome Institute"/>
            <person name="Kjaerbolling I."/>
            <person name="Vesth T."/>
            <person name="Frisvad J.C."/>
            <person name="Nybo J.L."/>
            <person name="Theobald S."/>
            <person name="Kildgaard S."/>
            <person name="Isbrandt T."/>
            <person name="Kuo A."/>
            <person name="Sato A."/>
            <person name="Lyhne E.K."/>
            <person name="Kogle M.E."/>
            <person name="Wiebenga A."/>
            <person name="Kun R.S."/>
            <person name="Lubbers R.J."/>
            <person name="Makela M.R."/>
            <person name="Barry K."/>
            <person name="Chovatia M."/>
            <person name="Clum A."/>
            <person name="Daum C."/>
            <person name="Haridas S."/>
            <person name="He G."/>
            <person name="LaButti K."/>
            <person name="Lipzen A."/>
            <person name="Mondo S."/>
            <person name="Riley R."/>
            <person name="Salamov A."/>
            <person name="Simmons B.A."/>
            <person name="Magnuson J.K."/>
            <person name="Henrissat B."/>
            <person name="Mortensen U.H."/>
            <person name="Larsen T.O."/>
            <person name="Devries R.P."/>
            <person name="Grigoriev I.V."/>
            <person name="Machida M."/>
            <person name="Baker S.E."/>
            <person name="Andersen M.R."/>
        </authorList>
    </citation>
    <scope>NUCLEOTIDE SEQUENCE</scope>
    <source>
        <strain evidence="5">CBS 117612</strain>
    </source>
</reference>
<sequence length="1635" mass="180330">MLYSQGFNFDTYVEKGVDPRTGQYTCAIALYEVPSSVRNCPPFNLTLHYNPLNTDDVGLGKGWSFNLTSYEHQTAKALFLSTGENYRVTELSSGVSVKDQKLKSFLFQKKNTHTYQVIHKSGQIEVLSNLNGVYNVSVPTEIYSANGRSLNLSWVHSGGQPRLSKVQEASQDLVAIDYTDAKVTITRAPGTSEAATFTLLRRSSQLVELQLPLAGTPSWRFTYGTFGLINVTSPAGAVENITYKDSGHLLPKGAPVQAIPYVISHTVRPLQGQPPIVSTYTYSDRNFLGYGGGLDWKDGEDNLYRMPADYEYSSTIQVAGGPTTKYTYNKFHLTVSTQLRQGMKEIAQTNGYYALANTGFDKQPAQYQLPKTVQTTYRDISTGASRTETTEYAFDDWGNPTTEARPSGITITRDYYPSAGETELGQVLCPADPHGFQRYIKRETVTPAKSAYSTPTRSKRYTYMQLSTAANALVEYLVTIKQLQVMENAQRLSSTEYTYINQVQSRNHSRLQQQVTWLSDQYPTTHGWDYEYVGSEQLRQITSATSYDGHKTQEEERSSLFSGLTLSEWDENGIETEYQYDLMGRQTKTTVSSGTPYQATEQVEYVVLEEAGTRVTTTDAKGVQARYTTDGLERVLRVESQDDDGTWDKYNSYTGTFRIVQERSYNALDQCITETDIDWLRSENTPTEQRTSRTLEYDDWGQVYKVTRNSGAVHLAITDPIAMTQTVGEEGEGQTRVYLNVFDAPTSEQLIRTNGTVYSTIEYTYDGLGRRMQIKDNSGHITKFTYDSFDRVIETTFPDSHSITTQYAAQSAAILPQSIGLKGTTGFSEQTYDGLDRLTRRTVAGRTSSNVYTGIAPMPTQLTTPKMNKFQLTYEPALDFALTSRATSDGVDAYTYDYQTADVVQLDSSFSKTSVGYLPSRLVSHERIQAKDDSHSSEYVYSQAGKLQGYTDIHGQQHTIQYDSYGRPQSISLGAVKTTLGYDRADRIATSTVHDSKGGLSLSTNIVYDEFSREIQRTVYQGEKMLHQSTQSYGDTGLISRKGWRNGDGNLTRQESFQYDNLSRLVDYQCQGTQLPVDEKGRSIQQQKFTFNNYDGLTRIYTKFSNGSENIATYTYSSKDPTQLTRIINTHPDDMASIDLEYDANGCLTRDEQGRVLVYDVYGRLSTVYTNQNQLVCEYAYDAADRLVSQKVPNEPDTNLFYREDSLIAVKKGDSKTSYVSGGGVYWGQIVQKGATSHAQLWASDAQQSINSWLDTEQPGKVHSQEYTPYGLSLGGTAIGFTGQWRDPVTGWYHLGNGYRVYNPRLMCFHSPDAWSPFVSGEINPYAYCLGDPINRADPSGHFSWRAFTIALVGIAVGITVGILTAGAGVAVGIGISIAAGVVSDVVTGVIYDVASGKSPTWGSVGSDALWGFVGGVAGEAAGRAVTYGARAAFRQIGKQVSSAASGSLRAPLAAITEGAAGSAAGSAAGGATSKATTRTATQLPAWLVERFQKGLPPIGLHGGAPSGGKKAAQKAAQKAGQQAGPSTAPSPWTWSDTKAYKKGGRLLEDAHLSTYNDYKALVTGGQHPSQAARFRDLHFEQLRGRQRGQFTIRLSQEHRVAFTIDETARHVDVFHIGGHYPKAILLSAGPLAQL</sequence>
<protein>
    <recommendedName>
        <fullName evidence="4">Teneurin-like YD-shell domain-containing protein</fullName>
    </recommendedName>
</protein>
<keyword evidence="3" id="KW-1133">Transmembrane helix</keyword>
<dbReference type="PANTHER" id="PTHR32305">
    <property type="match status" value="1"/>
</dbReference>
<dbReference type="InterPro" id="IPR006530">
    <property type="entry name" value="YD"/>
</dbReference>
<dbReference type="InterPro" id="IPR050708">
    <property type="entry name" value="T6SS_VgrG/RHS"/>
</dbReference>
<dbReference type="InterPro" id="IPR031325">
    <property type="entry name" value="RHS_repeat"/>
</dbReference>
<name>A0A5N6YSM2_9EURO</name>
<feature type="compositionally biased region" description="Low complexity" evidence="2">
    <location>
        <begin position="1508"/>
        <end position="1527"/>
    </location>
</feature>
<feature type="region of interest" description="Disordered" evidence="2">
    <location>
        <begin position="1498"/>
        <end position="1536"/>
    </location>
</feature>
<dbReference type="EMBL" id="ML737112">
    <property type="protein sequence ID" value="KAE8347626.1"/>
    <property type="molecule type" value="Genomic_DNA"/>
</dbReference>
<accession>A0A5N6YSM2</accession>
<dbReference type="InterPro" id="IPR056823">
    <property type="entry name" value="TEN-like_YD-shell"/>
</dbReference>
<dbReference type="Gene3D" id="2.180.10.10">
    <property type="entry name" value="RHS repeat-associated core"/>
    <property type="match status" value="2"/>
</dbReference>
<dbReference type="PANTHER" id="PTHR32305:SF15">
    <property type="entry name" value="PROTEIN RHSA-RELATED"/>
    <property type="match status" value="1"/>
</dbReference>
<dbReference type="NCBIfam" id="TIGR03696">
    <property type="entry name" value="Rhs_assc_core"/>
    <property type="match status" value="1"/>
</dbReference>
<evidence type="ECO:0000313" key="5">
    <source>
        <dbReference type="EMBL" id="KAE8347626.1"/>
    </source>
</evidence>
<evidence type="ECO:0000256" key="3">
    <source>
        <dbReference type="SAM" id="Phobius"/>
    </source>
</evidence>
<dbReference type="InterPro" id="IPR022385">
    <property type="entry name" value="Rhs_assc_core"/>
</dbReference>